<evidence type="ECO:0000256" key="1">
    <source>
        <dbReference type="ARBA" id="ARBA00022723"/>
    </source>
</evidence>
<evidence type="ECO:0000256" key="2">
    <source>
        <dbReference type="ARBA" id="ARBA00022737"/>
    </source>
</evidence>
<keyword evidence="9" id="KW-1185">Reference proteome</keyword>
<dbReference type="InterPro" id="IPR036236">
    <property type="entry name" value="Znf_C2H2_sf"/>
</dbReference>
<reference evidence="9" key="1">
    <citation type="journal article" date="2014" name="Proc. Natl. Acad. Sci. U.S.A.">
        <title>Extensive sampling of basidiomycete genomes demonstrates inadequacy of the white-rot/brown-rot paradigm for wood decay fungi.</title>
        <authorList>
            <person name="Riley R."/>
            <person name="Salamov A.A."/>
            <person name="Brown D.W."/>
            <person name="Nagy L.G."/>
            <person name="Floudas D."/>
            <person name="Held B.W."/>
            <person name="Levasseur A."/>
            <person name="Lombard V."/>
            <person name="Morin E."/>
            <person name="Otillar R."/>
            <person name="Lindquist E.A."/>
            <person name="Sun H."/>
            <person name="LaButti K.M."/>
            <person name="Schmutz J."/>
            <person name="Jabbour D."/>
            <person name="Luo H."/>
            <person name="Baker S.E."/>
            <person name="Pisabarro A.G."/>
            <person name="Walton J.D."/>
            <person name="Blanchette R.A."/>
            <person name="Henrissat B."/>
            <person name="Martin F."/>
            <person name="Cullen D."/>
            <person name="Hibbett D.S."/>
            <person name="Grigoriev I.V."/>
        </authorList>
    </citation>
    <scope>NUCLEOTIDE SEQUENCE [LARGE SCALE GENOMIC DNA]</scope>
    <source>
        <strain evidence="9">MUCL 33604</strain>
    </source>
</reference>
<gene>
    <name evidence="8" type="ORF">JAAARDRAFT_406369</name>
</gene>
<feature type="compositionally biased region" description="Polar residues" evidence="6">
    <location>
        <begin position="109"/>
        <end position="141"/>
    </location>
</feature>
<proteinExistence type="predicted"/>
<dbReference type="HOGENOM" id="CLU_1277774_0_0_1"/>
<dbReference type="Pfam" id="PF00096">
    <property type="entry name" value="zf-C2H2"/>
    <property type="match status" value="1"/>
</dbReference>
<dbReference type="Pfam" id="PF12874">
    <property type="entry name" value="zf-met"/>
    <property type="match status" value="1"/>
</dbReference>
<organism evidence="8 9">
    <name type="scientific">Jaapia argillacea MUCL 33604</name>
    <dbReference type="NCBI Taxonomy" id="933084"/>
    <lineage>
        <taxon>Eukaryota</taxon>
        <taxon>Fungi</taxon>
        <taxon>Dikarya</taxon>
        <taxon>Basidiomycota</taxon>
        <taxon>Agaricomycotina</taxon>
        <taxon>Agaricomycetes</taxon>
        <taxon>Agaricomycetidae</taxon>
        <taxon>Jaapiales</taxon>
        <taxon>Jaapiaceae</taxon>
        <taxon>Jaapia</taxon>
    </lineage>
</organism>
<dbReference type="InterPro" id="IPR013087">
    <property type="entry name" value="Znf_C2H2_type"/>
</dbReference>
<dbReference type="EMBL" id="KL197729">
    <property type="protein sequence ID" value="KDQ54371.1"/>
    <property type="molecule type" value="Genomic_DNA"/>
</dbReference>
<evidence type="ECO:0000313" key="9">
    <source>
        <dbReference type="Proteomes" id="UP000027265"/>
    </source>
</evidence>
<dbReference type="GO" id="GO:0043565">
    <property type="term" value="F:sequence-specific DNA binding"/>
    <property type="evidence" value="ECO:0007669"/>
    <property type="project" value="TreeGrafter"/>
</dbReference>
<dbReference type="Gene3D" id="3.30.160.60">
    <property type="entry name" value="Classic Zinc Finger"/>
    <property type="match status" value="2"/>
</dbReference>
<dbReference type="InParanoid" id="A0A067PVL8"/>
<evidence type="ECO:0000259" key="7">
    <source>
        <dbReference type="PROSITE" id="PS50157"/>
    </source>
</evidence>
<evidence type="ECO:0000256" key="4">
    <source>
        <dbReference type="ARBA" id="ARBA00022833"/>
    </source>
</evidence>
<dbReference type="FunFam" id="3.30.160.60:FF:000100">
    <property type="entry name" value="Zinc finger 45-like"/>
    <property type="match status" value="1"/>
</dbReference>
<feature type="domain" description="C2H2-type" evidence="7">
    <location>
        <begin position="192"/>
        <end position="216"/>
    </location>
</feature>
<sequence length="216" mass="23087">MTSSPSSNAGRGHRRTGSRGSSPYPPHHGSSLHGTPPHGAGSQISLGDQPSLYRGRSSSFNSSLHGSSFRDSPHPNPSSPYHDSNHDHPPPSPSPSATSHYSPSPTSPISGHSFSTNHLGEGSSQGPSYSTGLVLSPPNNIGSCAGSAAAAAASEKRRKKPHKWFCDLCKKGFTRKETLQNHYNSLTKEKEYPCGKCGKTFGRKNDRKRHMDSCTR</sequence>
<dbReference type="PANTHER" id="PTHR24408:SF58">
    <property type="entry name" value="TRANSCRIPTION FACTOR (TFIIIA), PUTATIVE (AFU_ORTHOLOGUE AFUA_1G05150)-RELATED"/>
    <property type="match status" value="1"/>
</dbReference>
<evidence type="ECO:0000313" key="8">
    <source>
        <dbReference type="EMBL" id="KDQ54371.1"/>
    </source>
</evidence>
<keyword evidence="3 5" id="KW-0863">Zinc-finger</keyword>
<protein>
    <recommendedName>
        <fullName evidence="7">C2H2-type domain-containing protein</fullName>
    </recommendedName>
</protein>
<feature type="region of interest" description="Disordered" evidence="6">
    <location>
        <begin position="1"/>
        <end position="142"/>
    </location>
</feature>
<feature type="domain" description="C2H2-type" evidence="7">
    <location>
        <begin position="164"/>
        <end position="191"/>
    </location>
</feature>
<dbReference type="GO" id="GO:0005634">
    <property type="term" value="C:nucleus"/>
    <property type="evidence" value="ECO:0007669"/>
    <property type="project" value="TreeGrafter"/>
</dbReference>
<dbReference type="Proteomes" id="UP000027265">
    <property type="component" value="Unassembled WGS sequence"/>
</dbReference>
<dbReference type="PANTHER" id="PTHR24408">
    <property type="entry name" value="ZINC FINGER PROTEIN"/>
    <property type="match status" value="1"/>
</dbReference>
<dbReference type="PROSITE" id="PS50157">
    <property type="entry name" value="ZINC_FINGER_C2H2_2"/>
    <property type="match status" value="2"/>
</dbReference>
<dbReference type="GO" id="GO:0008270">
    <property type="term" value="F:zinc ion binding"/>
    <property type="evidence" value="ECO:0007669"/>
    <property type="project" value="UniProtKB-KW"/>
</dbReference>
<dbReference type="AlphaFoldDB" id="A0A067PVL8"/>
<keyword evidence="4" id="KW-0862">Zinc</keyword>
<evidence type="ECO:0000256" key="6">
    <source>
        <dbReference type="SAM" id="MobiDB-lite"/>
    </source>
</evidence>
<feature type="compositionally biased region" description="Low complexity" evidence="6">
    <location>
        <begin position="18"/>
        <end position="34"/>
    </location>
</feature>
<keyword evidence="2" id="KW-0677">Repeat</keyword>
<dbReference type="STRING" id="933084.A0A067PVL8"/>
<name>A0A067PVL8_9AGAM</name>
<feature type="compositionally biased region" description="Low complexity" evidence="6">
    <location>
        <begin position="51"/>
        <end position="69"/>
    </location>
</feature>
<keyword evidence="1" id="KW-0479">Metal-binding</keyword>
<accession>A0A067PVL8</accession>
<evidence type="ECO:0000256" key="5">
    <source>
        <dbReference type="PROSITE-ProRule" id="PRU00042"/>
    </source>
</evidence>
<evidence type="ECO:0000256" key="3">
    <source>
        <dbReference type="ARBA" id="ARBA00022771"/>
    </source>
</evidence>
<dbReference type="OrthoDB" id="3437960at2759"/>
<dbReference type="SUPFAM" id="SSF57667">
    <property type="entry name" value="beta-beta-alpha zinc fingers"/>
    <property type="match status" value="1"/>
</dbReference>
<feature type="compositionally biased region" description="Low complexity" evidence="6">
    <location>
        <begin position="95"/>
        <end position="108"/>
    </location>
</feature>
<dbReference type="GO" id="GO:0000981">
    <property type="term" value="F:DNA-binding transcription factor activity, RNA polymerase II-specific"/>
    <property type="evidence" value="ECO:0007669"/>
    <property type="project" value="TreeGrafter"/>
</dbReference>